<organism evidence="2 3">
    <name type="scientific">Callosobruchus maculatus</name>
    <name type="common">Southern cowpea weevil</name>
    <name type="synonym">Pulse bruchid</name>
    <dbReference type="NCBI Taxonomy" id="64391"/>
    <lineage>
        <taxon>Eukaryota</taxon>
        <taxon>Metazoa</taxon>
        <taxon>Ecdysozoa</taxon>
        <taxon>Arthropoda</taxon>
        <taxon>Hexapoda</taxon>
        <taxon>Insecta</taxon>
        <taxon>Pterygota</taxon>
        <taxon>Neoptera</taxon>
        <taxon>Endopterygota</taxon>
        <taxon>Coleoptera</taxon>
        <taxon>Polyphaga</taxon>
        <taxon>Cucujiformia</taxon>
        <taxon>Chrysomeloidea</taxon>
        <taxon>Chrysomelidae</taxon>
        <taxon>Bruchinae</taxon>
        <taxon>Bruchini</taxon>
        <taxon>Callosobruchus</taxon>
    </lineage>
</organism>
<evidence type="ECO:0000313" key="2">
    <source>
        <dbReference type="EMBL" id="VEN49691.1"/>
    </source>
</evidence>
<keyword evidence="3" id="KW-1185">Reference proteome</keyword>
<keyword evidence="1" id="KW-0472">Membrane</keyword>
<gene>
    <name evidence="2" type="ORF">CALMAC_LOCUS10728</name>
</gene>
<sequence>MMVNFYFHVTVAGNLILKRQTIEVAENPNKNEDPEFILNKLIRKTAIFYLLITFATLMMFLYIPLFSEEDKLVFEGLVIWLIWVSKASSASVT</sequence>
<accession>A0A653CP35</accession>
<dbReference type="AlphaFoldDB" id="A0A653CP35"/>
<dbReference type="Proteomes" id="UP000410492">
    <property type="component" value="Unassembled WGS sequence"/>
</dbReference>
<protein>
    <submittedName>
        <fullName evidence="2">Uncharacterized protein</fullName>
    </submittedName>
</protein>
<reference evidence="2 3" key="1">
    <citation type="submission" date="2019-01" db="EMBL/GenBank/DDBJ databases">
        <authorList>
            <person name="Sayadi A."/>
        </authorList>
    </citation>
    <scope>NUCLEOTIDE SEQUENCE [LARGE SCALE GENOMIC DNA]</scope>
</reference>
<evidence type="ECO:0000256" key="1">
    <source>
        <dbReference type="SAM" id="Phobius"/>
    </source>
</evidence>
<feature type="transmembrane region" description="Helical" evidence="1">
    <location>
        <begin position="46"/>
        <end position="66"/>
    </location>
</feature>
<name>A0A653CP35_CALMS</name>
<proteinExistence type="predicted"/>
<keyword evidence="1" id="KW-0812">Transmembrane</keyword>
<keyword evidence="1" id="KW-1133">Transmembrane helix</keyword>
<evidence type="ECO:0000313" key="3">
    <source>
        <dbReference type="Proteomes" id="UP000410492"/>
    </source>
</evidence>
<dbReference type="OrthoDB" id="10633918at2759"/>
<dbReference type="EMBL" id="CAACVG010008413">
    <property type="protein sequence ID" value="VEN49691.1"/>
    <property type="molecule type" value="Genomic_DNA"/>
</dbReference>